<keyword evidence="4" id="KW-0804">Transcription</keyword>
<reference evidence="6" key="1">
    <citation type="journal article" date="2014" name="Int. J. Syst. Evol. Microbiol.">
        <title>Complete genome sequence of Corynebacterium casei LMG S-19264T (=DSM 44701T), isolated from a smear-ripened cheese.</title>
        <authorList>
            <consortium name="US DOE Joint Genome Institute (JGI-PGF)"/>
            <person name="Walter F."/>
            <person name="Albersmeier A."/>
            <person name="Kalinowski J."/>
            <person name="Ruckert C."/>
        </authorList>
    </citation>
    <scope>NUCLEOTIDE SEQUENCE</scope>
    <source>
        <strain evidence="6">CGMCC 1.15152</strain>
    </source>
</reference>
<evidence type="ECO:0000256" key="3">
    <source>
        <dbReference type="ARBA" id="ARBA00023125"/>
    </source>
</evidence>
<evidence type="ECO:0000256" key="4">
    <source>
        <dbReference type="ARBA" id="ARBA00023163"/>
    </source>
</evidence>
<comment type="similarity">
    <text evidence="1">Belongs to the SorC transcriptional regulatory family.</text>
</comment>
<dbReference type="PANTHER" id="PTHR34294:SF1">
    <property type="entry name" value="TRANSCRIPTIONAL REGULATOR LSRR"/>
    <property type="match status" value="1"/>
</dbReference>
<keyword evidence="7" id="KW-1185">Reference proteome</keyword>
<dbReference type="Gene3D" id="3.40.50.1360">
    <property type="match status" value="1"/>
</dbReference>
<evidence type="ECO:0000259" key="5">
    <source>
        <dbReference type="Pfam" id="PF04198"/>
    </source>
</evidence>
<dbReference type="InterPro" id="IPR051054">
    <property type="entry name" value="SorC_transcr_regulators"/>
</dbReference>
<dbReference type="AlphaFoldDB" id="A0A916Y1W5"/>
<dbReference type="EMBL" id="BMHO01000001">
    <property type="protein sequence ID" value="GGD27584.1"/>
    <property type="molecule type" value="Genomic_DNA"/>
</dbReference>
<dbReference type="PANTHER" id="PTHR34294">
    <property type="entry name" value="TRANSCRIPTIONAL REGULATOR-RELATED"/>
    <property type="match status" value="1"/>
</dbReference>
<organism evidence="6 7">
    <name type="scientific">Microbacterium faecale</name>
    <dbReference type="NCBI Taxonomy" id="1804630"/>
    <lineage>
        <taxon>Bacteria</taxon>
        <taxon>Bacillati</taxon>
        <taxon>Actinomycetota</taxon>
        <taxon>Actinomycetes</taxon>
        <taxon>Micrococcales</taxon>
        <taxon>Microbacteriaceae</taxon>
        <taxon>Microbacterium</taxon>
    </lineage>
</organism>
<gene>
    <name evidence="6" type="ORF">GCM10010915_04570</name>
</gene>
<protein>
    <submittedName>
        <fullName evidence="6">DeoR family transcriptional regulator</fullName>
    </submittedName>
</protein>
<sequence length="309" mass="32535">MTASTSARHRRLLVQLARAYYVERLSKVQIANEFGLSRFQVARMLDEAHDAGVITITIESGEATGDDRATELATRLGVRSVIIVDETSRDVATTMGRAALRFVDAQAKPGQRIGISWSRTLDAAADFVPTLPRSTVVQLAGALQLGDEPPRQETFTRLGQDPAVHVTRLYAPLLVTAAETADDLRALPEISGALAAADALDLAIVSIGAWEGELSSVRLKCTPEQRREAADAGAVAEISGRLVAADGSPVETINDRVIAVTLDQLRDAGTTVGVAHGKARAPAVRAAAAAGVIDVMLIDDALATALSEA</sequence>
<reference evidence="6" key="2">
    <citation type="submission" date="2020-09" db="EMBL/GenBank/DDBJ databases">
        <authorList>
            <person name="Sun Q."/>
            <person name="Zhou Y."/>
        </authorList>
    </citation>
    <scope>NUCLEOTIDE SEQUENCE</scope>
    <source>
        <strain evidence="6">CGMCC 1.15152</strain>
    </source>
</reference>
<accession>A0A916Y1W5</accession>
<keyword evidence="3" id="KW-0238">DNA-binding</keyword>
<dbReference type="GO" id="GO:0030246">
    <property type="term" value="F:carbohydrate binding"/>
    <property type="evidence" value="ECO:0007669"/>
    <property type="project" value="InterPro"/>
</dbReference>
<dbReference type="Pfam" id="PF04198">
    <property type="entry name" value="Sugar-bind"/>
    <property type="match status" value="1"/>
</dbReference>
<evidence type="ECO:0000256" key="1">
    <source>
        <dbReference type="ARBA" id="ARBA00010466"/>
    </source>
</evidence>
<dbReference type="Gene3D" id="1.10.10.10">
    <property type="entry name" value="Winged helix-like DNA-binding domain superfamily/Winged helix DNA-binding domain"/>
    <property type="match status" value="1"/>
</dbReference>
<keyword evidence="2" id="KW-0805">Transcription regulation</keyword>
<evidence type="ECO:0000256" key="2">
    <source>
        <dbReference type="ARBA" id="ARBA00023015"/>
    </source>
</evidence>
<dbReference type="InterPro" id="IPR036388">
    <property type="entry name" value="WH-like_DNA-bd_sf"/>
</dbReference>
<dbReference type="SUPFAM" id="SSF100950">
    <property type="entry name" value="NagB/RpiA/CoA transferase-like"/>
    <property type="match status" value="1"/>
</dbReference>
<evidence type="ECO:0000313" key="6">
    <source>
        <dbReference type="EMBL" id="GGD27584.1"/>
    </source>
</evidence>
<evidence type="ECO:0000313" key="7">
    <source>
        <dbReference type="Proteomes" id="UP000633205"/>
    </source>
</evidence>
<dbReference type="RefSeq" id="WP_188710702.1">
    <property type="nucleotide sequence ID" value="NZ_BMHO01000001.1"/>
</dbReference>
<dbReference type="InterPro" id="IPR007324">
    <property type="entry name" value="Sugar-bd_dom_put"/>
</dbReference>
<proteinExistence type="inferred from homology"/>
<dbReference type="InterPro" id="IPR037171">
    <property type="entry name" value="NagB/RpiA_transferase-like"/>
</dbReference>
<comment type="caution">
    <text evidence="6">The sequence shown here is derived from an EMBL/GenBank/DDBJ whole genome shotgun (WGS) entry which is preliminary data.</text>
</comment>
<name>A0A916Y1W5_9MICO</name>
<feature type="domain" description="Sugar-binding" evidence="5">
    <location>
        <begin position="69"/>
        <end position="306"/>
    </location>
</feature>
<dbReference type="GO" id="GO:0003677">
    <property type="term" value="F:DNA binding"/>
    <property type="evidence" value="ECO:0007669"/>
    <property type="project" value="UniProtKB-KW"/>
</dbReference>
<dbReference type="Proteomes" id="UP000633205">
    <property type="component" value="Unassembled WGS sequence"/>
</dbReference>